<dbReference type="EMBL" id="FMZE01000011">
    <property type="protein sequence ID" value="SDD68141.1"/>
    <property type="molecule type" value="Genomic_DNA"/>
</dbReference>
<dbReference type="Gene3D" id="3.40.190.10">
    <property type="entry name" value="Periplasmic binding protein-like II"/>
    <property type="match status" value="2"/>
</dbReference>
<evidence type="ECO:0000313" key="6">
    <source>
        <dbReference type="Proteomes" id="UP000199494"/>
    </source>
</evidence>
<dbReference type="GO" id="GO:0003677">
    <property type="term" value="F:DNA binding"/>
    <property type="evidence" value="ECO:0007669"/>
    <property type="project" value="UniProtKB-KW"/>
</dbReference>
<dbReference type="InterPro" id="IPR036388">
    <property type="entry name" value="WH-like_DNA-bd_sf"/>
</dbReference>
<dbReference type="SUPFAM" id="SSF46785">
    <property type="entry name" value="Winged helix' DNA-binding domain"/>
    <property type="match status" value="1"/>
</dbReference>
<keyword evidence="4" id="KW-0804">Transcription</keyword>
<dbReference type="GO" id="GO:0032993">
    <property type="term" value="C:protein-DNA complex"/>
    <property type="evidence" value="ECO:0007669"/>
    <property type="project" value="TreeGrafter"/>
</dbReference>
<keyword evidence="6" id="KW-1185">Reference proteome</keyword>
<dbReference type="InterPro" id="IPR005119">
    <property type="entry name" value="LysR_subst-bd"/>
</dbReference>
<comment type="similarity">
    <text evidence="1">Belongs to the LysR transcriptional regulatory family.</text>
</comment>
<dbReference type="InterPro" id="IPR036390">
    <property type="entry name" value="WH_DNA-bd_sf"/>
</dbReference>
<dbReference type="PANTHER" id="PTHR30346">
    <property type="entry name" value="TRANSCRIPTIONAL DUAL REGULATOR HCAR-RELATED"/>
    <property type="match status" value="1"/>
</dbReference>
<organism evidence="5 6">
    <name type="scientific">Prauserella marina</name>
    <dbReference type="NCBI Taxonomy" id="530584"/>
    <lineage>
        <taxon>Bacteria</taxon>
        <taxon>Bacillati</taxon>
        <taxon>Actinomycetota</taxon>
        <taxon>Actinomycetes</taxon>
        <taxon>Pseudonocardiales</taxon>
        <taxon>Pseudonocardiaceae</taxon>
        <taxon>Prauserella</taxon>
    </lineage>
</organism>
<dbReference type="Gene3D" id="1.10.10.10">
    <property type="entry name" value="Winged helix-like DNA-binding domain superfamily/Winged helix DNA-binding domain"/>
    <property type="match status" value="1"/>
</dbReference>
<evidence type="ECO:0000313" key="5">
    <source>
        <dbReference type="EMBL" id="SDD68141.1"/>
    </source>
</evidence>
<dbReference type="SUPFAM" id="SSF53850">
    <property type="entry name" value="Periplasmic binding protein-like II"/>
    <property type="match status" value="1"/>
</dbReference>
<dbReference type="RefSeq" id="WP_143021440.1">
    <property type="nucleotide sequence ID" value="NZ_CP016353.1"/>
</dbReference>
<proteinExistence type="inferred from homology"/>
<evidence type="ECO:0000256" key="3">
    <source>
        <dbReference type="ARBA" id="ARBA00023125"/>
    </source>
</evidence>
<dbReference type="Proteomes" id="UP000199494">
    <property type="component" value="Unassembled WGS sequence"/>
</dbReference>
<dbReference type="Pfam" id="PF03466">
    <property type="entry name" value="LysR_substrate"/>
    <property type="match status" value="1"/>
</dbReference>
<accession>A0A1G6WQQ0</accession>
<name>A0A1G6WQQ0_9PSEU</name>
<gene>
    <name evidence="5" type="ORF">SAMN05421630_11171</name>
</gene>
<keyword evidence="2" id="KW-0805">Transcription regulation</keyword>
<sequence>MELREIEVFLALADELHFGRAAQRLHVSQGRVSQTIRALETEIGGALFDRAHRGVSLTPLGVRFREGASRGYDELTTTLKDCRTAARDITGQLRISYLPSIGNELATRVVSAFEARHPGCTVILNTLQLRYTLNPEPLLVEGGTDVALCWSPGGDGRSLRNNSVVIGPVLAEVPRAVLTPSDHPLAARTSVTLDDLADYEIINPASASSLHRDLWTPRVSGTGRRLKLTTSDIVGLTHRPELTADDVLTLVARGHGLHCTIATLLDHIPFPGLALIPITDMPPMALVPVWAAASENATIRAFADIAEETVKPRRRGTTRTRSH</sequence>
<evidence type="ECO:0000256" key="1">
    <source>
        <dbReference type="ARBA" id="ARBA00009437"/>
    </source>
</evidence>
<dbReference type="PRINTS" id="PR00039">
    <property type="entry name" value="HTHLYSR"/>
</dbReference>
<dbReference type="AlphaFoldDB" id="A0A1G6WQQ0"/>
<evidence type="ECO:0000256" key="2">
    <source>
        <dbReference type="ARBA" id="ARBA00023015"/>
    </source>
</evidence>
<reference evidence="5 6" key="1">
    <citation type="submission" date="2016-10" db="EMBL/GenBank/DDBJ databases">
        <authorList>
            <person name="de Groot N.N."/>
        </authorList>
    </citation>
    <scope>NUCLEOTIDE SEQUENCE [LARGE SCALE GENOMIC DNA]</scope>
    <source>
        <strain evidence="5 6">CGMCC 4.5506</strain>
    </source>
</reference>
<dbReference type="STRING" id="530584.SAMN05421630_11171"/>
<dbReference type="FunFam" id="1.10.10.10:FF:000001">
    <property type="entry name" value="LysR family transcriptional regulator"/>
    <property type="match status" value="1"/>
</dbReference>
<dbReference type="GO" id="GO:0003700">
    <property type="term" value="F:DNA-binding transcription factor activity"/>
    <property type="evidence" value="ECO:0007669"/>
    <property type="project" value="InterPro"/>
</dbReference>
<evidence type="ECO:0000256" key="4">
    <source>
        <dbReference type="ARBA" id="ARBA00023163"/>
    </source>
</evidence>
<dbReference type="PROSITE" id="PS50931">
    <property type="entry name" value="HTH_LYSR"/>
    <property type="match status" value="1"/>
</dbReference>
<dbReference type="Pfam" id="PF00126">
    <property type="entry name" value="HTH_1"/>
    <property type="match status" value="1"/>
</dbReference>
<dbReference type="InterPro" id="IPR000847">
    <property type="entry name" value="LysR_HTH_N"/>
</dbReference>
<keyword evidence="3 5" id="KW-0238">DNA-binding</keyword>
<protein>
    <submittedName>
        <fullName evidence="5">DNA-binding transcriptional regulator, LysR family</fullName>
    </submittedName>
</protein>
<dbReference type="OrthoDB" id="79118at2"/>
<dbReference type="PANTHER" id="PTHR30346:SF0">
    <property type="entry name" value="HCA OPERON TRANSCRIPTIONAL ACTIVATOR HCAR"/>
    <property type="match status" value="1"/>
</dbReference>